<protein>
    <recommendedName>
        <fullName evidence="8">Major facilitator superfamily (MFS) profile domain-containing protein</fullName>
    </recommendedName>
</protein>
<feature type="transmembrane region" description="Helical" evidence="7">
    <location>
        <begin position="51"/>
        <end position="71"/>
    </location>
</feature>
<dbReference type="InterPro" id="IPR036259">
    <property type="entry name" value="MFS_trans_sf"/>
</dbReference>
<feature type="transmembrane region" description="Helical" evidence="7">
    <location>
        <begin position="293"/>
        <end position="314"/>
    </location>
</feature>
<feature type="transmembrane region" description="Helical" evidence="7">
    <location>
        <begin position="350"/>
        <end position="373"/>
    </location>
</feature>
<keyword evidence="5 7" id="KW-0472">Membrane</keyword>
<feature type="transmembrane region" description="Helical" evidence="7">
    <location>
        <begin position="326"/>
        <end position="344"/>
    </location>
</feature>
<organism evidence="9">
    <name type="scientific">hydrothermal vent metagenome</name>
    <dbReference type="NCBI Taxonomy" id="652676"/>
    <lineage>
        <taxon>unclassified sequences</taxon>
        <taxon>metagenomes</taxon>
        <taxon>ecological metagenomes</taxon>
    </lineage>
</organism>
<feature type="transmembrane region" description="Helical" evidence="7">
    <location>
        <begin position="425"/>
        <end position="443"/>
    </location>
</feature>
<feature type="transmembrane region" description="Helical" evidence="7">
    <location>
        <begin position="385"/>
        <end position="410"/>
    </location>
</feature>
<evidence type="ECO:0000256" key="6">
    <source>
        <dbReference type="SAM" id="MobiDB-lite"/>
    </source>
</evidence>
<dbReference type="PANTHER" id="PTHR42718:SF9">
    <property type="entry name" value="MAJOR FACILITATOR SUPERFAMILY MULTIDRUG TRANSPORTER MFSC"/>
    <property type="match status" value="1"/>
</dbReference>
<feature type="transmembrane region" description="Helical" evidence="7">
    <location>
        <begin position="83"/>
        <end position="102"/>
    </location>
</feature>
<evidence type="ECO:0000256" key="5">
    <source>
        <dbReference type="ARBA" id="ARBA00023136"/>
    </source>
</evidence>
<evidence type="ECO:0000256" key="3">
    <source>
        <dbReference type="ARBA" id="ARBA00022692"/>
    </source>
</evidence>
<dbReference type="InterPro" id="IPR020846">
    <property type="entry name" value="MFS_dom"/>
</dbReference>
<dbReference type="GO" id="GO:0022857">
    <property type="term" value="F:transmembrane transporter activity"/>
    <property type="evidence" value="ECO:0007669"/>
    <property type="project" value="InterPro"/>
</dbReference>
<dbReference type="InterPro" id="IPR011701">
    <property type="entry name" value="MFS"/>
</dbReference>
<gene>
    <name evidence="9" type="ORF">MNBD_ALPHA12-921</name>
</gene>
<feature type="transmembrane region" description="Helical" evidence="7">
    <location>
        <begin position="226"/>
        <end position="242"/>
    </location>
</feature>
<evidence type="ECO:0000256" key="1">
    <source>
        <dbReference type="ARBA" id="ARBA00004141"/>
    </source>
</evidence>
<sequence>MPSEQKRAEISRKQWLVLLALMLGVFLGALDISIVSPALPDIARDLNISDALLSWIITLYILVYVLAVPLMSSLSDKYGRKNVLLINIALFAIGSLFAGFSQNLTHLLIARGLQALGAGGLFPIASAVIGKTFPKERHGMALGFIGMVWGVAAIIGPLIGGWMTQWYGWNSIFYVSFVLSLLVLVLIWKILDKTMAVHPQPFDWLGMGILGAGLVMLTYGLNRVDVNILVASIVVLVIFFFVEKYPKAPIIPLKFFRNSQLNISFVLSFTRGMTEAGLVFLPFYAMVVLDIKAGLAGTLIIATAISMFLFTGPAGMLVDKVGAKKVLLFGALVTGIGAALMISANTLAEFIGYQLVLGLGLSAMSGAPIRYIVLHQTSEREKASAQSLVSLFSSFGIMVGSAIAGSMLAIESKTGIGELAGFHKIYLMVAIILLVAALFVLGLDNKPAQPESEPDFKAAGQKDQRGEA</sequence>
<feature type="region of interest" description="Disordered" evidence="6">
    <location>
        <begin position="448"/>
        <end position="468"/>
    </location>
</feature>
<proteinExistence type="predicted"/>
<keyword evidence="2" id="KW-0813">Transport</keyword>
<dbReference type="PROSITE" id="PS50850">
    <property type="entry name" value="MFS"/>
    <property type="match status" value="1"/>
</dbReference>
<dbReference type="Pfam" id="PF07690">
    <property type="entry name" value="MFS_1"/>
    <property type="match status" value="1"/>
</dbReference>
<dbReference type="SUPFAM" id="SSF103473">
    <property type="entry name" value="MFS general substrate transporter"/>
    <property type="match status" value="1"/>
</dbReference>
<comment type="subcellular location">
    <subcellularLocation>
        <location evidence="1">Membrane</location>
        <topology evidence="1">Multi-pass membrane protein</topology>
    </subcellularLocation>
</comment>
<keyword evidence="3 7" id="KW-0812">Transmembrane</keyword>
<dbReference type="Gene3D" id="1.20.1250.20">
    <property type="entry name" value="MFS general substrate transporter like domains"/>
    <property type="match status" value="2"/>
</dbReference>
<evidence type="ECO:0000259" key="8">
    <source>
        <dbReference type="PROSITE" id="PS50850"/>
    </source>
</evidence>
<name>A0A3B0T9G4_9ZZZZ</name>
<feature type="transmembrane region" description="Helical" evidence="7">
    <location>
        <begin position="108"/>
        <end position="129"/>
    </location>
</feature>
<accession>A0A3B0T9G4</accession>
<evidence type="ECO:0000256" key="2">
    <source>
        <dbReference type="ARBA" id="ARBA00022448"/>
    </source>
</evidence>
<dbReference type="EMBL" id="UOEO01000030">
    <property type="protein sequence ID" value="VAW15341.1"/>
    <property type="molecule type" value="Genomic_DNA"/>
</dbReference>
<keyword evidence="4 7" id="KW-1133">Transmembrane helix</keyword>
<dbReference type="PRINTS" id="PR01036">
    <property type="entry name" value="TCRTETB"/>
</dbReference>
<feature type="transmembrane region" description="Helical" evidence="7">
    <location>
        <begin position="171"/>
        <end position="190"/>
    </location>
</feature>
<reference evidence="9" key="1">
    <citation type="submission" date="2018-06" db="EMBL/GenBank/DDBJ databases">
        <authorList>
            <person name="Zhirakovskaya E."/>
        </authorList>
    </citation>
    <scope>NUCLEOTIDE SEQUENCE</scope>
</reference>
<evidence type="ECO:0000256" key="7">
    <source>
        <dbReference type="SAM" id="Phobius"/>
    </source>
</evidence>
<evidence type="ECO:0000256" key="4">
    <source>
        <dbReference type="ARBA" id="ARBA00022989"/>
    </source>
</evidence>
<dbReference type="CDD" id="cd17321">
    <property type="entry name" value="MFS_MMR_MDR_like"/>
    <property type="match status" value="1"/>
</dbReference>
<feature type="transmembrane region" description="Helical" evidence="7">
    <location>
        <begin position="202"/>
        <end position="220"/>
    </location>
</feature>
<dbReference type="PANTHER" id="PTHR42718">
    <property type="entry name" value="MAJOR FACILITATOR SUPERFAMILY MULTIDRUG TRANSPORTER MFSC"/>
    <property type="match status" value="1"/>
</dbReference>
<dbReference type="AlphaFoldDB" id="A0A3B0T9G4"/>
<feature type="transmembrane region" description="Helical" evidence="7">
    <location>
        <begin position="141"/>
        <end position="159"/>
    </location>
</feature>
<feature type="domain" description="Major facilitator superfamily (MFS) profile" evidence="8">
    <location>
        <begin position="17"/>
        <end position="448"/>
    </location>
</feature>
<evidence type="ECO:0000313" key="9">
    <source>
        <dbReference type="EMBL" id="VAW15341.1"/>
    </source>
</evidence>
<feature type="compositionally biased region" description="Basic and acidic residues" evidence="6">
    <location>
        <begin position="454"/>
        <end position="468"/>
    </location>
</feature>
<feature type="transmembrane region" description="Helical" evidence="7">
    <location>
        <begin position="15"/>
        <end position="39"/>
    </location>
</feature>
<feature type="transmembrane region" description="Helical" evidence="7">
    <location>
        <begin position="263"/>
        <end position="287"/>
    </location>
</feature>
<dbReference type="GO" id="GO:0016020">
    <property type="term" value="C:membrane"/>
    <property type="evidence" value="ECO:0007669"/>
    <property type="project" value="UniProtKB-SubCell"/>
</dbReference>